<evidence type="ECO:0000259" key="3">
    <source>
        <dbReference type="PROSITE" id="PS50056"/>
    </source>
</evidence>
<dbReference type="AlphaFoldDB" id="A0AAV0T486"/>
<feature type="compositionally biased region" description="Acidic residues" evidence="1">
    <location>
        <begin position="14"/>
        <end position="27"/>
    </location>
</feature>
<dbReference type="SUPFAM" id="SSF52799">
    <property type="entry name" value="(Phosphotyrosine protein) phosphatases II"/>
    <property type="match status" value="1"/>
</dbReference>
<evidence type="ECO:0000313" key="4">
    <source>
        <dbReference type="EMBL" id="CAI5714423.1"/>
    </source>
</evidence>
<dbReference type="InterPro" id="IPR029021">
    <property type="entry name" value="Prot-tyrosine_phosphatase-like"/>
</dbReference>
<evidence type="ECO:0000259" key="2">
    <source>
        <dbReference type="PROSITE" id="PS50054"/>
    </source>
</evidence>
<dbReference type="InterPro" id="IPR020422">
    <property type="entry name" value="TYR_PHOSPHATASE_DUAL_dom"/>
</dbReference>
<protein>
    <recommendedName>
        <fullName evidence="6">Tyrosine specific protein phosphatases domain-containing protein</fullName>
    </recommendedName>
</protein>
<accession>A0AAV0T486</accession>
<dbReference type="Gene3D" id="3.90.190.10">
    <property type="entry name" value="Protein tyrosine phosphatase superfamily"/>
    <property type="match status" value="1"/>
</dbReference>
<reference evidence="4" key="1">
    <citation type="submission" date="2022-12" db="EMBL/GenBank/DDBJ databases">
        <authorList>
            <person name="Webb A."/>
        </authorList>
    </citation>
    <scope>NUCLEOTIDE SEQUENCE</scope>
    <source>
        <strain evidence="4">Hp1</strain>
    </source>
</reference>
<dbReference type="Pfam" id="PF04266">
    <property type="entry name" value="ASCH"/>
    <property type="match status" value="1"/>
</dbReference>
<name>A0AAV0T486_HYABA</name>
<dbReference type="PANTHER" id="PTHR46377:SF5">
    <property type="entry name" value="DUAL SPECIFICITY PHOSPHATASE"/>
    <property type="match status" value="1"/>
</dbReference>
<feature type="domain" description="Tyrosine-protein phosphatase" evidence="2">
    <location>
        <begin position="32"/>
        <end position="194"/>
    </location>
</feature>
<proteinExistence type="predicted"/>
<dbReference type="GO" id="GO:0008579">
    <property type="term" value="F:JUN kinase phosphatase activity"/>
    <property type="evidence" value="ECO:0007669"/>
    <property type="project" value="TreeGrafter"/>
</dbReference>
<feature type="domain" description="Tyrosine specific protein phosphatases" evidence="3">
    <location>
        <begin position="112"/>
        <end position="173"/>
    </location>
</feature>
<dbReference type="SMART" id="SM00195">
    <property type="entry name" value="DSPc"/>
    <property type="match status" value="1"/>
</dbReference>
<dbReference type="Proteomes" id="UP001162031">
    <property type="component" value="Unassembled WGS sequence"/>
</dbReference>
<keyword evidence="5" id="KW-1185">Reference proteome</keyword>
<dbReference type="CDD" id="cd14498">
    <property type="entry name" value="DSP"/>
    <property type="match status" value="1"/>
</dbReference>
<dbReference type="Pfam" id="PF00782">
    <property type="entry name" value="DSPc"/>
    <property type="match status" value="1"/>
</dbReference>
<dbReference type="Gene3D" id="2.30.130.30">
    <property type="entry name" value="Hypothetical protein"/>
    <property type="match status" value="1"/>
</dbReference>
<comment type="caution">
    <text evidence="4">The sequence shown here is derived from an EMBL/GenBank/DDBJ whole genome shotgun (WGS) entry which is preliminary data.</text>
</comment>
<sequence>MASPANRATWADHETEDEVEEEDEAEDVMDDAPMRITGRVFIGSIDAARNATALKRWRIGGVLAVHTKGEAEAAVARPSVVGSAGDADELQCTRISVEMEDSRAADWIRTIPGILAKLETLLGKAERDDTNVLVHCIAGRSRSVSVVAAWMLASESKQQSVLDVVDRIRLIRPWIEINPCFTQDLHLFHAVLQTTNGSVLRAEDAKLLTDRSFPRLDFGANLVDMVLQGTKTITMRLLSDIEADCNSDLEIIFPHSVVVATTAATCGSPTRSRFAYLRIDRVETQELVAIDQTTLRKSGFESATEALALLEQFYPNVTATTPLLMLHFDCLCPL</sequence>
<feature type="region of interest" description="Disordered" evidence="1">
    <location>
        <begin position="1"/>
        <end position="27"/>
    </location>
</feature>
<dbReference type="EMBL" id="CANTFL010000126">
    <property type="protein sequence ID" value="CAI5714423.1"/>
    <property type="molecule type" value="Genomic_DNA"/>
</dbReference>
<dbReference type="InterPro" id="IPR000340">
    <property type="entry name" value="Dual-sp_phosphatase_cat-dom"/>
</dbReference>
<dbReference type="PROSITE" id="PS50054">
    <property type="entry name" value="TYR_PHOSPHATASE_DUAL"/>
    <property type="match status" value="1"/>
</dbReference>
<dbReference type="PROSITE" id="PS50056">
    <property type="entry name" value="TYR_PHOSPHATASE_2"/>
    <property type="match status" value="1"/>
</dbReference>
<dbReference type="GO" id="GO:0005737">
    <property type="term" value="C:cytoplasm"/>
    <property type="evidence" value="ECO:0007669"/>
    <property type="project" value="TreeGrafter"/>
</dbReference>
<evidence type="ECO:0000313" key="5">
    <source>
        <dbReference type="Proteomes" id="UP001162031"/>
    </source>
</evidence>
<dbReference type="InterPro" id="IPR000387">
    <property type="entry name" value="Tyr_Pase_dom"/>
</dbReference>
<evidence type="ECO:0008006" key="6">
    <source>
        <dbReference type="Google" id="ProtNLM"/>
    </source>
</evidence>
<dbReference type="PANTHER" id="PTHR46377">
    <property type="entry name" value="DUAL SPECIFICITY PROTEIN PHOSPHATASE 19"/>
    <property type="match status" value="1"/>
</dbReference>
<gene>
    <name evidence="4" type="ORF">HBR001_LOCUS1240</name>
</gene>
<organism evidence="4 5">
    <name type="scientific">Hyaloperonospora brassicae</name>
    <name type="common">Brassica downy mildew</name>
    <name type="synonym">Peronospora brassicae</name>
    <dbReference type="NCBI Taxonomy" id="162125"/>
    <lineage>
        <taxon>Eukaryota</taxon>
        <taxon>Sar</taxon>
        <taxon>Stramenopiles</taxon>
        <taxon>Oomycota</taxon>
        <taxon>Peronosporomycetes</taxon>
        <taxon>Peronosporales</taxon>
        <taxon>Peronosporaceae</taxon>
        <taxon>Hyaloperonospora</taxon>
    </lineage>
</organism>
<dbReference type="InterPro" id="IPR007374">
    <property type="entry name" value="ASCH_domain"/>
</dbReference>
<evidence type="ECO:0000256" key="1">
    <source>
        <dbReference type="SAM" id="MobiDB-lite"/>
    </source>
</evidence>